<keyword evidence="5" id="KW-1185">Reference proteome</keyword>
<reference evidence="2 5" key="1">
    <citation type="journal article" date="2018" name="Int. J. Syst. Evol. Microbiol.">
        <title>Draft Genome Sequence of Faecalimonas umbilicata JCM 30896T, an Acetate-Producing Bacterium Isolated from Human Feces.</title>
        <authorList>
            <person name="Sakamoto M."/>
            <person name="Ikeyama N."/>
            <person name="Yuki M."/>
            <person name="Ohkuma M."/>
        </authorList>
    </citation>
    <scope>NUCLEOTIDE SEQUENCE [LARGE SCALE GENOMIC DNA]</scope>
    <source>
        <strain evidence="2 5">EGH7</strain>
    </source>
</reference>
<gene>
    <name evidence="3" type="ORF">EDD74_13313</name>
    <name evidence="2" type="ORF">FAEUMB_30210</name>
</gene>
<comment type="caution">
    <text evidence="3">The sequence shown here is derived from an EMBL/GenBank/DDBJ whole genome shotgun (WGS) entry which is preliminary data.</text>
</comment>
<protein>
    <submittedName>
        <fullName evidence="2">Fimbrial assembly protein fimC</fullName>
    </submittedName>
    <submittedName>
        <fullName evidence="3">TraX protein</fullName>
    </submittedName>
</protein>
<organism evidence="3 4">
    <name type="scientific">Faecalimonas umbilicata</name>
    <dbReference type="NCBI Taxonomy" id="1912855"/>
    <lineage>
        <taxon>Bacteria</taxon>
        <taxon>Bacillati</taxon>
        <taxon>Bacillota</taxon>
        <taxon>Clostridia</taxon>
        <taxon>Lachnospirales</taxon>
        <taxon>Lachnospiraceae</taxon>
        <taxon>Faecalimonas</taxon>
    </lineage>
</organism>
<feature type="transmembrane region" description="Helical" evidence="1">
    <location>
        <begin position="120"/>
        <end position="153"/>
    </location>
</feature>
<evidence type="ECO:0000313" key="4">
    <source>
        <dbReference type="Proteomes" id="UP000294613"/>
    </source>
</evidence>
<feature type="transmembrane region" description="Helical" evidence="1">
    <location>
        <begin position="199"/>
        <end position="219"/>
    </location>
</feature>
<name>A0A4R3JA10_9FIRM</name>
<dbReference type="EMBL" id="SLZV01000033">
    <property type="protein sequence ID" value="TCS62245.1"/>
    <property type="molecule type" value="Genomic_DNA"/>
</dbReference>
<feature type="transmembrane region" description="Helical" evidence="1">
    <location>
        <begin position="12"/>
        <end position="32"/>
    </location>
</feature>
<dbReference type="InterPro" id="IPR008875">
    <property type="entry name" value="TraX"/>
</dbReference>
<evidence type="ECO:0000256" key="1">
    <source>
        <dbReference type="SAM" id="Phobius"/>
    </source>
</evidence>
<evidence type="ECO:0000313" key="3">
    <source>
        <dbReference type="EMBL" id="TCS62245.1"/>
    </source>
</evidence>
<proteinExistence type="predicted"/>
<keyword evidence="1" id="KW-1133">Transmembrane helix</keyword>
<keyword evidence="1" id="KW-0472">Membrane</keyword>
<accession>A0A4R3JA10</accession>
<evidence type="ECO:0000313" key="2">
    <source>
        <dbReference type="EMBL" id="GBU06480.1"/>
    </source>
</evidence>
<feature type="transmembrane region" description="Helical" evidence="1">
    <location>
        <begin position="71"/>
        <end position="90"/>
    </location>
</feature>
<feature type="transmembrane region" description="Helical" evidence="1">
    <location>
        <begin position="165"/>
        <end position="187"/>
    </location>
</feature>
<dbReference type="AlphaFoldDB" id="A0A4R3JA10"/>
<dbReference type="EMBL" id="BHEO01000008">
    <property type="protein sequence ID" value="GBU06480.1"/>
    <property type="molecule type" value="Genomic_DNA"/>
</dbReference>
<dbReference type="Proteomes" id="UP000702954">
    <property type="component" value="Unassembled WGS sequence"/>
</dbReference>
<reference evidence="3 4" key="2">
    <citation type="submission" date="2019-03" db="EMBL/GenBank/DDBJ databases">
        <title>Genomic Encyclopedia of Type Strains, Phase IV (KMG-IV): sequencing the most valuable type-strain genomes for metagenomic binning, comparative biology and taxonomic classification.</title>
        <authorList>
            <person name="Goeker M."/>
        </authorList>
    </citation>
    <scope>NUCLEOTIDE SEQUENCE [LARGE SCALE GENOMIC DNA]</scope>
    <source>
        <strain evidence="3 4">DSM 103426</strain>
    </source>
</reference>
<evidence type="ECO:0000313" key="5">
    <source>
        <dbReference type="Proteomes" id="UP000702954"/>
    </source>
</evidence>
<keyword evidence="1" id="KW-0812">Transmembrane</keyword>
<feature type="transmembrane region" description="Helical" evidence="1">
    <location>
        <begin position="38"/>
        <end position="59"/>
    </location>
</feature>
<feature type="transmembrane region" description="Helical" evidence="1">
    <location>
        <begin position="96"/>
        <end position="113"/>
    </location>
</feature>
<dbReference type="RefSeq" id="WP_009262165.1">
    <property type="nucleotide sequence ID" value="NZ_BHEO01000008.1"/>
</dbReference>
<sequence>MNGMTKKVGLNSFWLKMIAITTMLIDHVGAVLLPQYPILRIIGRIAFPIFCFLLVEGFMHTHDVIRYMTRIGLFALISEIPFDLLFYGRILDGTHQNVFFTLFIGLVMLYYLTKRYPAVLNFLMVILFMLFAEFLRTDYSSMGLLLILCFWAFREKKVWMCLSVAAVNILLMGYIQAFAVLALPFILLYNGEQGPKMKYVFYLFYPLHLLVLLGIGLLIY</sequence>
<dbReference type="Pfam" id="PF05857">
    <property type="entry name" value="TraX"/>
    <property type="match status" value="1"/>
</dbReference>
<dbReference type="Proteomes" id="UP000294613">
    <property type="component" value="Unassembled WGS sequence"/>
</dbReference>